<dbReference type="EMBL" id="QYUJ01000014">
    <property type="protein sequence ID" value="RJF73632.1"/>
    <property type="molecule type" value="Genomic_DNA"/>
</dbReference>
<gene>
    <name evidence="2" type="ORF">D3875_09445</name>
</gene>
<feature type="transmembrane region" description="Helical" evidence="1">
    <location>
        <begin position="123"/>
        <end position="144"/>
    </location>
</feature>
<feature type="transmembrane region" description="Helical" evidence="1">
    <location>
        <begin position="12"/>
        <end position="32"/>
    </location>
</feature>
<evidence type="ECO:0000313" key="3">
    <source>
        <dbReference type="Proteomes" id="UP000286287"/>
    </source>
</evidence>
<accession>A0A418VC98</accession>
<evidence type="ECO:0000313" key="2">
    <source>
        <dbReference type="EMBL" id="RJF73632.1"/>
    </source>
</evidence>
<proteinExistence type="predicted"/>
<comment type="caution">
    <text evidence="2">The sequence shown here is derived from an EMBL/GenBank/DDBJ whole genome shotgun (WGS) entry which is preliminary data.</text>
</comment>
<dbReference type="Proteomes" id="UP000286287">
    <property type="component" value="Unassembled WGS sequence"/>
</dbReference>
<evidence type="ECO:0000256" key="1">
    <source>
        <dbReference type="SAM" id="Phobius"/>
    </source>
</evidence>
<dbReference type="AlphaFoldDB" id="A0A418VC98"/>
<keyword evidence="1" id="KW-0472">Membrane</keyword>
<sequence>MSLTNAPFFSLSVPRVTSLYALTLLAVTLYWWGRVWREGRAGRVPRAAWWSLPGLLLLLFAPILEQPTFFALGAFLLLLGEFWPRAYRRAPGRPGWWWPLLGGLLGAALLLSVTRSLEAQRPALAVALALLLGSGAGLASGLSWPRRATPSTLPGWPRWVDVTVPEWPDLSLTLTGNGAELRNVSVSALNVSGWSPARTNGWLLVRNTRGEPVRTLAAGEAAWLPIEAHASGVRVWYNVGDDQQEPRLFRADWTPPTQGQSRVLN</sequence>
<keyword evidence="1" id="KW-1133">Transmembrane helix</keyword>
<keyword evidence="3" id="KW-1185">Reference proteome</keyword>
<dbReference type="OrthoDB" id="61841at2"/>
<organism evidence="2 3">
    <name type="scientific">Deinococcus cavernae</name>
    <dbReference type="NCBI Taxonomy" id="2320857"/>
    <lineage>
        <taxon>Bacteria</taxon>
        <taxon>Thermotogati</taxon>
        <taxon>Deinococcota</taxon>
        <taxon>Deinococci</taxon>
        <taxon>Deinococcales</taxon>
        <taxon>Deinococcaceae</taxon>
        <taxon>Deinococcus</taxon>
    </lineage>
</organism>
<feature type="transmembrane region" description="Helical" evidence="1">
    <location>
        <begin position="96"/>
        <end position="117"/>
    </location>
</feature>
<name>A0A418VC98_9DEIO</name>
<reference evidence="2 3" key="1">
    <citation type="submission" date="2018-09" db="EMBL/GenBank/DDBJ databases">
        <authorList>
            <person name="Zhu H."/>
        </authorList>
    </citation>
    <scope>NUCLEOTIDE SEQUENCE [LARGE SCALE GENOMIC DNA]</scope>
    <source>
        <strain evidence="2 3">K2S05-167</strain>
    </source>
</reference>
<protein>
    <submittedName>
        <fullName evidence="2">Uncharacterized protein</fullName>
    </submittedName>
</protein>
<keyword evidence="1" id="KW-0812">Transmembrane</keyword>